<evidence type="ECO:0000256" key="3">
    <source>
        <dbReference type="ARBA" id="ARBA00022723"/>
    </source>
</evidence>
<dbReference type="EMBL" id="AHYT01000010">
    <property type="protein sequence ID" value="EOT26414.1"/>
    <property type="molecule type" value="Genomic_DNA"/>
</dbReference>
<keyword evidence="4 6" id="KW-0862">Zinc</keyword>
<name>S0N547_9ENTE</name>
<feature type="domain" description="Hcy-binding" evidence="8">
    <location>
        <begin position="5"/>
        <end position="310"/>
    </location>
</feature>
<evidence type="ECO:0000313" key="10">
    <source>
        <dbReference type="Proteomes" id="UP000014136"/>
    </source>
</evidence>
<dbReference type="InterPro" id="IPR003726">
    <property type="entry name" value="HCY_dom"/>
</dbReference>
<dbReference type="GO" id="GO:0033528">
    <property type="term" value="P:S-methylmethionine cycle"/>
    <property type="evidence" value="ECO:0007669"/>
    <property type="project" value="TreeGrafter"/>
</dbReference>
<dbReference type="STRING" id="41997.RV16_GL002061"/>
<protein>
    <recommendedName>
        <fullName evidence="5">S-methylmethionine:homocysteine methyltransferase</fullName>
    </recommendedName>
</protein>
<dbReference type="eggNOG" id="COG2040">
    <property type="taxonomic scope" value="Bacteria"/>
</dbReference>
<keyword evidence="1 7" id="KW-0489">Methyltransferase</keyword>
<dbReference type="OrthoDB" id="9803687at2"/>
<evidence type="ECO:0000256" key="1">
    <source>
        <dbReference type="ARBA" id="ARBA00022603"/>
    </source>
</evidence>
<gene>
    <name evidence="9" type="ORF">OMQ_02189</name>
</gene>
<keyword evidence="2 7" id="KW-0808">Transferase</keyword>
<dbReference type="PIRSF" id="PIRSF037505">
    <property type="entry name" value="Betaine_HMT"/>
    <property type="match status" value="1"/>
</dbReference>
<organism evidence="9 10">
    <name type="scientific">Enterococcus saccharolyticus subsp. saccharolyticus ATCC 43076</name>
    <dbReference type="NCBI Taxonomy" id="1139996"/>
    <lineage>
        <taxon>Bacteria</taxon>
        <taxon>Bacillati</taxon>
        <taxon>Bacillota</taxon>
        <taxon>Bacilli</taxon>
        <taxon>Lactobacillales</taxon>
        <taxon>Enterococcaceae</taxon>
        <taxon>Enterococcus</taxon>
    </lineage>
</organism>
<dbReference type="InterPro" id="IPR017226">
    <property type="entry name" value="BHMT-like"/>
</dbReference>
<dbReference type="PANTHER" id="PTHR46015:SF1">
    <property type="entry name" value="HOMOCYSTEINE S-METHYLTRANSFERASE-LIKE ISOFORM 1"/>
    <property type="match status" value="1"/>
</dbReference>
<dbReference type="RefSeq" id="WP_016175950.1">
    <property type="nucleotide sequence ID" value="NZ_KE136390.1"/>
</dbReference>
<dbReference type="HOGENOM" id="CLU_004914_3_2_9"/>
<dbReference type="GO" id="GO:0032259">
    <property type="term" value="P:methylation"/>
    <property type="evidence" value="ECO:0007669"/>
    <property type="project" value="UniProtKB-KW"/>
</dbReference>
<evidence type="ECO:0000256" key="7">
    <source>
        <dbReference type="PROSITE-ProRule" id="PRU00333"/>
    </source>
</evidence>
<dbReference type="Pfam" id="PF02574">
    <property type="entry name" value="S-methyl_trans"/>
    <property type="match status" value="1"/>
</dbReference>
<dbReference type="InterPro" id="IPR036589">
    <property type="entry name" value="HCY_dom_sf"/>
</dbReference>
<dbReference type="AlphaFoldDB" id="S0N547"/>
<feature type="binding site" evidence="6 7">
    <location>
        <position position="230"/>
    </location>
    <ligand>
        <name>Zn(2+)</name>
        <dbReference type="ChEBI" id="CHEBI:29105"/>
    </ligand>
</feature>
<dbReference type="PROSITE" id="PS50970">
    <property type="entry name" value="HCY"/>
    <property type="match status" value="1"/>
</dbReference>
<proteinExistence type="predicted"/>
<dbReference type="Proteomes" id="UP000014136">
    <property type="component" value="Unassembled WGS sequence"/>
</dbReference>
<dbReference type="GO" id="GO:0009086">
    <property type="term" value="P:methionine biosynthetic process"/>
    <property type="evidence" value="ECO:0007669"/>
    <property type="project" value="InterPro"/>
</dbReference>
<dbReference type="FunFam" id="3.20.20.330:FF:000002">
    <property type="entry name" value="Homocysteine S-methyltransferase"/>
    <property type="match status" value="1"/>
</dbReference>
<feature type="binding site" evidence="7">
    <location>
        <position position="296"/>
    </location>
    <ligand>
        <name>Zn(2+)</name>
        <dbReference type="ChEBI" id="CHEBI:29105"/>
    </ligand>
</feature>
<dbReference type="GO" id="GO:0008270">
    <property type="term" value="F:zinc ion binding"/>
    <property type="evidence" value="ECO:0007669"/>
    <property type="project" value="InterPro"/>
</dbReference>
<dbReference type="SUPFAM" id="SSF82282">
    <property type="entry name" value="Homocysteine S-methyltransferase"/>
    <property type="match status" value="1"/>
</dbReference>
<evidence type="ECO:0000256" key="4">
    <source>
        <dbReference type="ARBA" id="ARBA00022833"/>
    </source>
</evidence>
<comment type="caution">
    <text evidence="9">The sequence shown here is derived from an EMBL/GenBank/DDBJ whole genome shotgun (WGS) entry which is preliminary data.</text>
</comment>
<dbReference type="NCBIfam" id="NF007020">
    <property type="entry name" value="PRK09485.1"/>
    <property type="match status" value="1"/>
</dbReference>
<evidence type="ECO:0000256" key="5">
    <source>
        <dbReference type="ARBA" id="ARBA00076752"/>
    </source>
</evidence>
<dbReference type="InterPro" id="IPR051486">
    <property type="entry name" value="Hcy_S-methyltransferase"/>
</dbReference>
<accession>S0N547</accession>
<dbReference type="Gene3D" id="3.20.20.330">
    <property type="entry name" value="Homocysteine-binding-like domain"/>
    <property type="match status" value="1"/>
</dbReference>
<evidence type="ECO:0000256" key="2">
    <source>
        <dbReference type="ARBA" id="ARBA00022679"/>
    </source>
</evidence>
<evidence type="ECO:0000256" key="6">
    <source>
        <dbReference type="PIRSR" id="PIRSR037505-2"/>
    </source>
</evidence>
<keyword evidence="10" id="KW-1185">Reference proteome</keyword>
<dbReference type="PATRIC" id="fig|1139996.3.peg.2152"/>
<dbReference type="PANTHER" id="PTHR46015">
    <property type="entry name" value="ZGC:172121"/>
    <property type="match status" value="1"/>
</dbReference>
<evidence type="ECO:0000313" key="9">
    <source>
        <dbReference type="EMBL" id="EOT26414.1"/>
    </source>
</evidence>
<keyword evidence="3 6" id="KW-0479">Metal-binding</keyword>
<evidence type="ECO:0000259" key="8">
    <source>
        <dbReference type="PROSITE" id="PS50970"/>
    </source>
</evidence>
<sequence>MANTQPIATILNQQKIVLLDGALATELETHGCVLNDALWSARVLLENPELIYQVHYDYFKAGADVATTASYQATVAGFINRGMTEKEAIDLIKQTVILAKQARDDFWQVNESQRPKPFVAASIGPYGAFLADGSEYVGNYGVSDEQLVDFHRQRMQVLVEAGADMFAFETIPSFQEARVLSELVKEFPTMTAWLSFSIKNATEISDGTSLTKCAMAFEANEQISAIGVNCAPTTSVTQAIQVLHGVTQKPIIVYPNSGETYHPETKTWDGCETGESFDQLSVEWVRAGAKIIGGCCRTTPQDILALANKWRN</sequence>
<reference evidence="9 10" key="1">
    <citation type="submission" date="2013-03" db="EMBL/GenBank/DDBJ databases">
        <title>The Genome Sequence of Enterococcus saccharolyticus ATCC_43076 (Illumina only assembly).</title>
        <authorList>
            <consortium name="The Broad Institute Genomics Platform"/>
            <consortium name="The Broad Institute Genome Sequencing Center for Infectious Disease"/>
            <person name="Earl A."/>
            <person name="Russ C."/>
            <person name="Gilmore M."/>
            <person name="Surin D."/>
            <person name="Walker B."/>
            <person name="Young S."/>
            <person name="Zeng Q."/>
            <person name="Gargeya S."/>
            <person name="Fitzgerald M."/>
            <person name="Haas B."/>
            <person name="Abouelleil A."/>
            <person name="Allen A.W."/>
            <person name="Alvarado L."/>
            <person name="Arachchi H.M."/>
            <person name="Berlin A.M."/>
            <person name="Chapman S.B."/>
            <person name="Gainer-Dewar J."/>
            <person name="Goldberg J."/>
            <person name="Griggs A."/>
            <person name="Gujja S."/>
            <person name="Hansen M."/>
            <person name="Howarth C."/>
            <person name="Imamovic A."/>
            <person name="Ireland A."/>
            <person name="Larimer J."/>
            <person name="McCowan C."/>
            <person name="Murphy C."/>
            <person name="Pearson M."/>
            <person name="Poon T.W."/>
            <person name="Priest M."/>
            <person name="Roberts A."/>
            <person name="Saif S."/>
            <person name="Shea T."/>
            <person name="Sisk P."/>
            <person name="Sykes S."/>
            <person name="Wortman J."/>
            <person name="Nusbaum C."/>
            <person name="Birren B."/>
        </authorList>
    </citation>
    <scope>NUCLEOTIDE SEQUENCE [LARGE SCALE GENOMIC DNA]</scope>
    <source>
        <strain evidence="9 10">ATCC 43076</strain>
    </source>
</reference>
<feature type="binding site" evidence="7">
    <location>
        <position position="295"/>
    </location>
    <ligand>
        <name>Zn(2+)</name>
        <dbReference type="ChEBI" id="CHEBI:29105"/>
    </ligand>
</feature>
<dbReference type="GO" id="GO:0008898">
    <property type="term" value="F:S-adenosylmethionine-homocysteine S-methyltransferase activity"/>
    <property type="evidence" value="ECO:0007669"/>
    <property type="project" value="TreeGrafter"/>
</dbReference>
<comment type="cofactor">
    <cofactor evidence="6">
        <name>Zn(2+)</name>
        <dbReference type="ChEBI" id="CHEBI:29105"/>
    </cofactor>
    <text evidence="6">Binds 1 zinc ion per subunit.</text>
</comment>